<evidence type="ECO:0000313" key="2">
    <source>
        <dbReference type="Proteomes" id="UP001209570"/>
    </source>
</evidence>
<reference evidence="1" key="1">
    <citation type="submission" date="2021-12" db="EMBL/GenBank/DDBJ databases">
        <title>Prjna785345.</title>
        <authorList>
            <person name="Rujirawat T."/>
            <person name="Krajaejun T."/>
        </authorList>
    </citation>
    <scope>NUCLEOTIDE SEQUENCE</scope>
    <source>
        <strain evidence="1">Pi057C3</strain>
    </source>
</reference>
<dbReference type="Proteomes" id="UP001209570">
    <property type="component" value="Unassembled WGS sequence"/>
</dbReference>
<sequence>MEAQLDLVQLYCEGSGAKLNLSKCVVLPLHRRRHVAQLGAVRVLERGETVKYLGIPFGQASVVQALLDDLDRKFYEGFKLPSTDGAPVAGDAASVCAQSSL</sequence>
<keyword evidence="2" id="KW-1185">Reference proteome</keyword>
<proteinExistence type="predicted"/>
<protein>
    <recommendedName>
        <fullName evidence="3">Reverse transcriptase domain-containing protein</fullName>
    </recommendedName>
</protein>
<name>A0AAD5Q4T9_PYTIN</name>
<comment type="caution">
    <text evidence="1">The sequence shown here is derived from an EMBL/GenBank/DDBJ whole genome shotgun (WGS) entry which is preliminary data.</text>
</comment>
<dbReference type="EMBL" id="JAKCXM010002822">
    <property type="protein sequence ID" value="KAJ0389957.1"/>
    <property type="molecule type" value="Genomic_DNA"/>
</dbReference>
<evidence type="ECO:0000313" key="1">
    <source>
        <dbReference type="EMBL" id="KAJ0389957.1"/>
    </source>
</evidence>
<gene>
    <name evidence="1" type="ORF">P43SY_010901</name>
</gene>
<dbReference type="AlphaFoldDB" id="A0AAD5Q4T9"/>
<organism evidence="1 2">
    <name type="scientific">Pythium insidiosum</name>
    <name type="common">Pythiosis disease agent</name>
    <dbReference type="NCBI Taxonomy" id="114742"/>
    <lineage>
        <taxon>Eukaryota</taxon>
        <taxon>Sar</taxon>
        <taxon>Stramenopiles</taxon>
        <taxon>Oomycota</taxon>
        <taxon>Peronosporomycetes</taxon>
        <taxon>Pythiales</taxon>
        <taxon>Pythiaceae</taxon>
        <taxon>Pythium</taxon>
    </lineage>
</organism>
<accession>A0AAD5Q4T9</accession>
<evidence type="ECO:0008006" key="3">
    <source>
        <dbReference type="Google" id="ProtNLM"/>
    </source>
</evidence>